<feature type="region of interest" description="Disordered" evidence="1">
    <location>
        <begin position="183"/>
        <end position="213"/>
    </location>
</feature>
<comment type="caution">
    <text evidence="2">The sequence shown here is derived from an EMBL/GenBank/DDBJ whole genome shotgun (WGS) entry which is preliminary data.</text>
</comment>
<feature type="region of interest" description="Disordered" evidence="1">
    <location>
        <begin position="630"/>
        <end position="805"/>
    </location>
</feature>
<feature type="region of interest" description="Disordered" evidence="1">
    <location>
        <begin position="272"/>
        <end position="340"/>
    </location>
</feature>
<dbReference type="EMBL" id="PGCJ01000246">
    <property type="protein sequence ID" value="PLW36043.1"/>
    <property type="molecule type" value="Genomic_DNA"/>
</dbReference>
<name>A0A2N5UE59_9BASI</name>
<reference evidence="2 3" key="1">
    <citation type="submission" date="2017-11" db="EMBL/GenBank/DDBJ databases">
        <title>De novo assembly and phasing of dikaryotic genomes from two isolates of Puccinia coronata f. sp. avenae, the causal agent of oat crown rust.</title>
        <authorList>
            <person name="Miller M.E."/>
            <person name="Zhang Y."/>
            <person name="Omidvar V."/>
            <person name="Sperschneider J."/>
            <person name="Schwessinger B."/>
            <person name="Raley C."/>
            <person name="Palmer J.M."/>
            <person name="Garnica D."/>
            <person name="Upadhyaya N."/>
            <person name="Rathjen J."/>
            <person name="Taylor J.M."/>
            <person name="Park R.F."/>
            <person name="Dodds P.N."/>
            <person name="Hirsch C.D."/>
            <person name="Kianian S.F."/>
            <person name="Figueroa M."/>
        </authorList>
    </citation>
    <scope>NUCLEOTIDE SEQUENCE [LARGE SCALE GENOMIC DNA]</scope>
    <source>
        <strain evidence="2">12NC29</strain>
    </source>
</reference>
<protein>
    <submittedName>
        <fullName evidence="2">Uncharacterized protein</fullName>
    </submittedName>
</protein>
<evidence type="ECO:0000313" key="2">
    <source>
        <dbReference type="EMBL" id="PLW36043.1"/>
    </source>
</evidence>
<feature type="compositionally biased region" description="Basic and acidic residues" evidence="1">
    <location>
        <begin position="536"/>
        <end position="546"/>
    </location>
</feature>
<dbReference type="AlphaFoldDB" id="A0A2N5UE59"/>
<evidence type="ECO:0000313" key="3">
    <source>
        <dbReference type="Proteomes" id="UP000235388"/>
    </source>
</evidence>
<feature type="region of interest" description="Disordered" evidence="1">
    <location>
        <begin position="1"/>
        <end position="101"/>
    </location>
</feature>
<feature type="region of interest" description="Disordered" evidence="1">
    <location>
        <begin position="533"/>
        <end position="558"/>
    </location>
</feature>
<proteinExistence type="predicted"/>
<feature type="compositionally biased region" description="Polar residues" evidence="1">
    <location>
        <begin position="26"/>
        <end position="58"/>
    </location>
</feature>
<feature type="compositionally biased region" description="Basic and acidic residues" evidence="1">
    <location>
        <begin position="183"/>
        <end position="192"/>
    </location>
</feature>
<feature type="compositionally biased region" description="Basic and acidic residues" evidence="1">
    <location>
        <begin position="726"/>
        <end position="735"/>
    </location>
</feature>
<feature type="compositionally biased region" description="Low complexity" evidence="1">
    <location>
        <begin position="675"/>
        <end position="696"/>
    </location>
</feature>
<gene>
    <name evidence="2" type="ORF">PCANC_16102</name>
</gene>
<feature type="compositionally biased region" description="Basic and acidic residues" evidence="1">
    <location>
        <begin position="455"/>
        <end position="482"/>
    </location>
</feature>
<dbReference type="OrthoDB" id="2498631at2759"/>
<feature type="region of interest" description="Disordered" evidence="1">
    <location>
        <begin position="451"/>
        <end position="496"/>
    </location>
</feature>
<feature type="compositionally biased region" description="Low complexity" evidence="1">
    <location>
        <begin position="760"/>
        <end position="775"/>
    </location>
</feature>
<organism evidence="2 3">
    <name type="scientific">Puccinia coronata f. sp. avenae</name>
    <dbReference type="NCBI Taxonomy" id="200324"/>
    <lineage>
        <taxon>Eukaryota</taxon>
        <taxon>Fungi</taxon>
        <taxon>Dikarya</taxon>
        <taxon>Basidiomycota</taxon>
        <taxon>Pucciniomycotina</taxon>
        <taxon>Pucciniomycetes</taxon>
        <taxon>Pucciniales</taxon>
        <taxon>Pucciniaceae</taxon>
        <taxon>Puccinia</taxon>
    </lineage>
</organism>
<feature type="region of interest" description="Disordered" evidence="1">
    <location>
        <begin position="361"/>
        <end position="386"/>
    </location>
</feature>
<evidence type="ECO:0000256" key="1">
    <source>
        <dbReference type="SAM" id="MobiDB-lite"/>
    </source>
</evidence>
<accession>A0A2N5UE59</accession>
<feature type="compositionally biased region" description="Polar residues" evidence="1">
    <location>
        <begin position="369"/>
        <end position="378"/>
    </location>
</feature>
<keyword evidence="3" id="KW-1185">Reference proteome</keyword>
<dbReference type="Proteomes" id="UP000235388">
    <property type="component" value="Unassembled WGS sequence"/>
</dbReference>
<sequence length="846" mass="94876">MTAVKRRLCSMDDEPFDSFKRRHIQQVKSDTASAAPQSSPGYKNEVLNSKPQGCSKSTFESKKSRTRSLNSKFGWKERLQDAFGTKHPHESETENRSMSASHRQLEMKISDTIGSPVLPSMTINSKAKSIAEEPLASNRGKLRIVASRNELSSQKPKRIPQYIHQRRLWKELIELEEIGKRLPPQDDKERPPYLHFISKNGTDESGKRSGMKPPRLVPLSNLLISAKEYHDLSILTPVALEREERYNWGHIKKNAHFRNKIMRNKIRVLQMSSQAPVPSANALGRRFRTSRQSGKPRTQNRPSRNHERGARLKFTMSKHSSPKRPVKPASSTSIRPSKKETVLRDDCPCLFMPGPRPITRKYFLPPANDRSSPVNSSRRISRDPLSTLPRVEGNVERTIPDQGLAQLDQAIREKIHDVISPYPIECDPISPRPMPDPQLEKKQQKKIRFANSFESDCRNPDPLERNRILSIRRPDGLKEANRKQNTPARLDSNADATNAIRAEQREEDQRSSNHGHIDYRREFSNLHNVPVVSSRKSVEKENDLQESRPTCPKSSFPKVESLKQNAEAELIQFLAKLDSKEEMETRSNLAHLLVTPGPTEKNLDLSIHEIGPKTVALNADVKASKLYPGESETVLAPETPPSSENERVGWRNPTPGGFDLSGVGDPGSRSSHVFATSTSGLNSHSSSSSFHPLASGNTNSDKSPRECPDCPAGEPIVKNVVGLGSVEHETSHGDSSEESWNGFPCLKESEHSSIFSYDTSSGQSSGSSEGHSLESLNERTHAVEPPCSQVRLKPGKKKTPPANEGIQANKILVECRPFPNPCRRKRIDFFPSYFSTRPRPLPLNDT</sequence>
<feature type="compositionally biased region" description="Polar residues" evidence="1">
    <location>
        <begin position="290"/>
        <end position="302"/>
    </location>
</feature>